<reference evidence="1 2" key="1">
    <citation type="journal article" date="2019" name="Nat. Med.">
        <title>A library of human gut bacterial isolates paired with longitudinal multiomics data enables mechanistic microbiome research.</title>
        <authorList>
            <person name="Poyet M."/>
            <person name="Groussin M."/>
            <person name="Gibbons S.M."/>
            <person name="Avila-Pacheco J."/>
            <person name="Jiang X."/>
            <person name="Kearney S.M."/>
            <person name="Perrotta A.R."/>
            <person name="Berdy B."/>
            <person name="Zhao S."/>
            <person name="Lieberman T.D."/>
            <person name="Swanson P.K."/>
            <person name="Smith M."/>
            <person name="Roesemann S."/>
            <person name="Alexander J.E."/>
            <person name="Rich S.A."/>
            <person name="Livny J."/>
            <person name="Vlamakis H."/>
            <person name="Clish C."/>
            <person name="Bullock K."/>
            <person name="Deik A."/>
            <person name="Scott J."/>
            <person name="Pierce K.A."/>
            <person name="Xavier R.J."/>
            <person name="Alm E.J."/>
        </authorList>
    </citation>
    <scope>NUCLEOTIDE SEQUENCE [LARGE SCALE GENOMIC DNA]</scope>
    <source>
        <strain evidence="1 2">BIOML-A10</strain>
    </source>
</reference>
<comment type="caution">
    <text evidence="1">The sequence shown here is derived from an EMBL/GenBank/DDBJ whole genome shotgun (WGS) entry which is preliminary data.</text>
</comment>
<sequence length="100" mass="11821">MMESSDNRVKEYLKWRERVVKSLPDIANRVFALRYQLYSGCGFHYSLERQLGIAISNVQDVSHEAFESIRMILTKLAVTQLYKEVANIEREIEVRNQRLK</sequence>
<dbReference type="RefSeq" id="WP_130058396.1">
    <property type="nucleotide sequence ID" value="NZ_RCXT01000003.1"/>
</dbReference>
<evidence type="ECO:0000313" key="2">
    <source>
        <dbReference type="Proteomes" id="UP000422221"/>
    </source>
</evidence>
<proteinExistence type="predicted"/>
<dbReference type="AlphaFoldDB" id="A0A7J4XM17"/>
<gene>
    <name evidence="1" type="ORF">F3F73_06010</name>
</gene>
<dbReference type="EMBL" id="VWMK01000004">
    <property type="protein sequence ID" value="KAA3767945.1"/>
    <property type="molecule type" value="Genomic_DNA"/>
</dbReference>
<protein>
    <recommendedName>
        <fullName evidence="3">Four helix bundle protein</fullName>
    </recommendedName>
</protein>
<accession>A0A7J4XM17</accession>
<evidence type="ECO:0000313" key="1">
    <source>
        <dbReference type="EMBL" id="KAA3767945.1"/>
    </source>
</evidence>
<name>A0A7J4XM17_9BACE</name>
<evidence type="ECO:0008006" key="3">
    <source>
        <dbReference type="Google" id="ProtNLM"/>
    </source>
</evidence>
<organism evidence="1 2">
    <name type="scientific">Bacteroides salyersiae</name>
    <dbReference type="NCBI Taxonomy" id="291644"/>
    <lineage>
        <taxon>Bacteria</taxon>
        <taxon>Pseudomonadati</taxon>
        <taxon>Bacteroidota</taxon>
        <taxon>Bacteroidia</taxon>
        <taxon>Bacteroidales</taxon>
        <taxon>Bacteroidaceae</taxon>
        <taxon>Bacteroides</taxon>
    </lineage>
</organism>
<dbReference type="Proteomes" id="UP000422221">
    <property type="component" value="Unassembled WGS sequence"/>
</dbReference>